<evidence type="ECO:0000259" key="1">
    <source>
        <dbReference type="Pfam" id="PF12275"/>
    </source>
</evidence>
<organism evidence="2 3">
    <name type="scientific">Bradyrhizobium yuanmingense</name>
    <dbReference type="NCBI Taxonomy" id="108015"/>
    <lineage>
        <taxon>Bacteria</taxon>
        <taxon>Pseudomonadati</taxon>
        <taxon>Pseudomonadota</taxon>
        <taxon>Alphaproteobacteria</taxon>
        <taxon>Hyphomicrobiales</taxon>
        <taxon>Nitrobacteraceae</taxon>
        <taxon>Bradyrhizobium</taxon>
    </lineage>
</organism>
<dbReference type="STRING" id="108015.GA0061099_1003111"/>
<dbReference type="Proteomes" id="UP000051380">
    <property type="component" value="Unassembled WGS sequence"/>
</dbReference>
<protein>
    <recommendedName>
        <fullName evidence="1">DUF3616 domain-containing protein</fullName>
    </recommendedName>
</protein>
<evidence type="ECO:0000313" key="2">
    <source>
        <dbReference type="EMBL" id="KRP94300.1"/>
    </source>
</evidence>
<evidence type="ECO:0000313" key="3">
    <source>
        <dbReference type="Proteomes" id="UP000051380"/>
    </source>
</evidence>
<dbReference type="AlphaFoldDB" id="A0A0R3CD47"/>
<reference evidence="2 3" key="1">
    <citation type="submission" date="2015-09" db="EMBL/GenBank/DDBJ databases">
        <title>Draft Genome Sequence of the Strain BR 3267 (Bradyrhizobium yuanmingense) recommended as inoculant for cowpea in Brazil.</title>
        <authorList>
            <person name="Simoes-Araujo J.L."/>
            <person name="Zilli J.E."/>
        </authorList>
    </citation>
    <scope>NUCLEOTIDE SEQUENCE [LARGE SCALE GENOMIC DNA]</scope>
    <source>
        <strain evidence="2 3">BR3267</strain>
    </source>
</reference>
<dbReference type="InterPro" id="IPR022060">
    <property type="entry name" value="DUF3616"/>
</dbReference>
<dbReference type="Pfam" id="PF12275">
    <property type="entry name" value="DUF3616"/>
    <property type="match status" value="1"/>
</dbReference>
<comment type="caution">
    <text evidence="2">The sequence shown here is derived from an EMBL/GenBank/DDBJ whole genome shotgun (WGS) entry which is preliminary data.</text>
</comment>
<feature type="domain" description="DUF3616" evidence="1">
    <location>
        <begin position="116"/>
        <end position="345"/>
    </location>
</feature>
<gene>
    <name evidence="2" type="ORF">AOQ72_24155</name>
</gene>
<dbReference type="EMBL" id="LJYF01000029">
    <property type="protein sequence ID" value="KRP94300.1"/>
    <property type="molecule type" value="Genomic_DNA"/>
</dbReference>
<accession>A0A0R3CD47</accession>
<sequence>MELDGLVWPDCRSREASMTIARTGWIATLLLGLVMAGGVQPSPAAADDAWPVKNKLIGKDGGKSKDVSGIACTTADGFPRSCLVIDDNLQGAQFIELTDGKLVAGSPVKLIDNTFNGKALELDGEGVAFSKRQYYVIGSHGHPRDKDHKLDPKKDADKIRARIAASSQIVRFRTTGADGNASGLQRTGQLREVIAAEPALLEFMDIRLEKNGLTIEGLAIKDDRTLLAGFRGPVLNDNRAVVLSVEIDALFGDRKSTTHRLFRLPLGDNRGVRDLAAYGDRTLILAGPVADGPGAYAIYSWDGESETVRLLKELPFDPKRKPEGLLPLGATSAGLRVLIVFDSDKEGTPTPIEIPR</sequence>
<proteinExistence type="predicted"/>
<name>A0A0R3CD47_9BRAD</name>